<proteinExistence type="inferred from homology"/>
<dbReference type="PANTHER" id="PTHR48022">
    <property type="entry name" value="PLASTIDIC GLUCOSE TRANSPORTER 4"/>
    <property type="match status" value="1"/>
</dbReference>
<dbReference type="InterPro" id="IPR050360">
    <property type="entry name" value="MFS_Sugar_Transporters"/>
</dbReference>
<dbReference type="EMBL" id="MCFC01000015">
    <property type="protein sequence ID" value="ORY31406.1"/>
    <property type="molecule type" value="Genomic_DNA"/>
</dbReference>
<evidence type="ECO:0000256" key="9">
    <source>
        <dbReference type="RuleBase" id="RU003346"/>
    </source>
</evidence>
<keyword evidence="6 11" id="KW-1133">Transmembrane helix</keyword>
<gene>
    <name evidence="13" type="ORF">BCR39DRAFT_504799</name>
</gene>
<dbReference type="Pfam" id="PF00083">
    <property type="entry name" value="Sugar_tr"/>
    <property type="match status" value="1"/>
</dbReference>
<feature type="transmembrane region" description="Helical" evidence="11">
    <location>
        <begin position="66"/>
        <end position="85"/>
    </location>
</feature>
<comment type="subcellular location">
    <subcellularLocation>
        <location evidence="1">Membrane</location>
        <topology evidence="1">Multi-pass membrane protein</topology>
    </subcellularLocation>
</comment>
<evidence type="ECO:0000313" key="14">
    <source>
        <dbReference type="Proteomes" id="UP000193986"/>
    </source>
</evidence>
<feature type="region of interest" description="Disordered" evidence="10">
    <location>
        <begin position="528"/>
        <end position="553"/>
    </location>
</feature>
<evidence type="ECO:0000256" key="4">
    <source>
        <dbReference type="ARBA" id="ARBA00022597"/>
    </source>
</evidence>
<keyword evidence="14" id="KW-1185">Reference proteome</keyword>
<feature type="transmembrane region" description="Helical" evidence="11">
    <location>
        <begin position="97"/>
        <end position="119"/>
    </location>
</feature>
<dbReference type="NCBIfam" id="TIGR00879">
    <property type="entry name" value="SP"/>
    <property type="match status" value="1"/>
</dbReference>
<feature type="transmembrane region" description="Helical" evidence="11">
    <location>
        <begin position="154"/>
        <end position="177"/>
    </location>
</feature>
<dbReference type="GO" id="GO:0005351">
    <property type="term" value="F:carbohydrate:proton symporter activity"/>
    <property type="evidence" value="ECO:0007669"/>
    <property type="project" value="TreeGrafter"/>
</dbReference>
<dbReference type="InParanoid" id="A0A1Y2B9P0"/>
<keyword evidence="7 11" id="KW-0472">Membrane</keyword>
<dbReference type="GO" id="GO:0005886">
    <property type="term" value="C:plasma membrane"/>
    <property type="evidence" value="ECO:0007669"/>
    <property type="project" value="TreeGrafter"/>
</dbReference>
<feature type="transmembrane region" description="Helical" evidence="11">
    <location>
        <begin position="317"/>
        <end position="334"/>
    </location>
</feature>
<evidence type="ECO:0000259" key="12">
    <source>
        <dbReference type="PROSITE" id="PS50850"/>
    </source>
</evidence>
<dbReference type="InterPro" id="IPR003663">
    <property type="entry name" value="Sugar/inositol_transpt"/>
</dbReference>
<comment type="similarity">
    <text evidence="2 9">Belongs to the major facilitator superfamily. Sugar transporter (TC 2.A.1.1) family.</text>
</comment>
<dbReference type="PRINTS" id="PR00171">
    <property type="entry name" value="SUGRTRNSPORT"/>
</dbReference>
<feature type="transmembrane region" description="Helical" evidence="11">
    <location>
        <begin position="438"/>
        <end position="459"/>
    </location>
</feature>
<dbReference type="PROSITE" id="PS00216">
    <property type="entry name" value="SUGAR_TRANSPORT_1"/>
    <property type="match status" value="1"/>
</dbReference>
<dbReference type="CDD" id="cd17356">
    <property type="entry name" value="MFS_HXT"/>
    <property type="match status" value="1"/>
</dbReference>
<evidence type="ECO:0000256" key="1">
    <source>
        <dbReference type="ARBA" id="ARBA00004141"/>
    </source>
</evidence>
<dbReference type="AlphaFoldDB" id="A0A1Y2B9P0"/>
<dbReference type="PROSITE" id="PS50850">
    <property type="entry name" value="MFS"/>
    <property type="match status" value="1"/>
</dbReference>
<dbReference type="InterPro" id="IPR005829">
    <property type="entry name" value="Sugar_transporter_CS"/>
</dbReference>
<feature type="transmembrane region" description="Helical" evidence="11">
    <location>
        <begin position="374"/>
        <end position="399"/>
    </location>
</feature>
<keyword evidence="3 9" id="KW-0813">Transport</keyword>
<feature type="transmembrane region" description="Helical" evidence="11">
    <location>
        <begin position="125"/>
        <end position="142"/>
    </location>
</feature>
<evidence type="ECO:0000256" key="6">
    <source>
        <dbReference type="ARBA" id="ARBA00022989"/>
    </source>
</evidence>
<accession>A0A1Y2B9P0</accession>
<evidence type="ECO:0000256" key="10">
    <source>
        <dbReference type="SAM" id="MobiDB-lite"/>
    </source>
</evidence>
<feature type="transmembrane region" description="Helical" evidence="11">
    <location>
        <begin position="279"/>
        <end position="297"/>
    </location>
</feature>
<comment type="catalytic activity">
    <reaction evidence="8">
        <text>myo-inositol(out) + H(+)(out) = myo-inositol(in) + H(+)(in)</text>
        <dbReference type="Rhea" id="RHEA:60364"/>
        <dbReference type="ChEBI" id="CHEBI:15378"/>
        <dbReference type="ChEBI" id="CHEBI:17268"/>
    </reaction>
</comment>
<dbReference type="PANTHER" id="PTHR48022:SF75">
    <property type="entry name" value="GALACTOSE TRANSPORTER-RELATED"/>
    <property type="match status" value="1"/>
</dbReference>
<protein>
    <submittedName>
        <fullName evidence="13">General substrate transporter</fullName>
    </submittedName>
</protein>
<dbReference type="Proteomes" id="UP000193986">
    <property type="component" value="Unassembled WGS sequence"/>
</dbReference>
<evidence type="ECO:0000313" key="13">
    <source>
        <dbReference type="EMBL" id="ORY31406.1"/>
    </source>
</evidence>
<dbReference type="Gene3D" id="1.20.1250.20">
    <property type="entry name" value="MFS general substrate transporter like domains"/>
    <property type="match status" value="1"/>
</dbReference>
<evidence type="ECO:0000256" key="7">
    <source>
        <dbReference type="ARBA" id="ARBA00023136"/>
    </source>
</evidence>
<feature type="transmembrane region" description="Helical" evidence="11">
    <location>
        <begin position="341"/>
        <end position="362"/>
    </location>
</feature>
<dbReference type="FunCoup" id="A0A1Y2B9P0">
    <property type="interactions" value="239"/>
</dbReference>
<organism evidence="13 14">
    <name type="scientific">Naematelia encephala</name>
    <dbReference type="NCBI Taxonomy" id="71784"/>
    <lineage>
        <taxon>Eukaryota</taxon>
        <taxon>Fungi</taxon>
        <taxon>Dikarya</taxon>
        <taxon>Basidiomycota</taxon>
        <taxon>Agaricomycotina</taxon>
        <taxon>Tremellomycetes</taxon>
        <taxon>Tremellales</taxon>
        <taxon>Naemateliaceae</taxon>
        <taxon>Naematelia</taxon>
    </lineage>
</organism>
<keyword evidence="4" id="KW-0762">Sugar transport</keyword>
<dbReference type="SUPFAM" id="SSF103473">
    <property type="entry name" value="MFS general substrate transporter"/>
    <property type="match status" value="1"/>
</dbReference>
<dbReference type="InterPro" id="IPR020846">
    <property type="entry name" value="MFS_dom"/>
</dbReference>
<comment type="caution">
    <text evidence="13">The sequence shown here is derived from an EMBL/GenBank/DDBJ whole genome shotgun (WGS) entry which is preliminary data.</text>
</comment>
<feature type="transmembrane region" description="Helical" evidence="11">
    <location>
        <begin position="183"/>
        <end position="206"/>
    </location>
</feature>
<evidence type="ECO:0000256" key="3">
    <source>
        <dbReference type="ARBA" id="ARBA00022448"/>
    </source>
</evidence>
<feature type="transmembrane region" description="Helical" evidence="11">
    <location>
        <begin position="12"/>
        <end position="30"/>
    </location>
</feature>
<feature type="domain" description="Major facilitator superfamily (MFS) profile" evidence="12">
    <location>
        <begin position="17"/>
        <end position="463"/>
    </location>
</feature>
<dbReference type="InterPro" id="IPR005828">
    <property type="entry name" value="MFS_sugar_transport-like"/>
</dbReference>
<sequence>MGFTVYGAPIGWTSIVLAVLASMGGFIFGYDTGQISDILLMEDFLRRFGQKQSDGTYAFSNVREGLIVALLSIGTLIGAVAGSYISNWIGRRRAMSVFCAVFSVGLLIQVCSFTSWVQIMMGRFIAGWGVGALSAAVPVYQSETAPKEIRGSLVSTYQLLITAGIFVAYAICIGTRYLDTNGASWRIPIALGWVWAVALGVGIMFMPESPRWLIQNGKFDAARISLAKVRGVPVESDHVEYAFGEIATDVKKEEAAGKGTWLECFIGHPGIPKLAYRTFLGMMLQALQQLTGANYFFYYGATVFQNVGLSDSYKSQLIFGGINFACTFFGIWVMERFGRRWPLIIGGVWQAAWLFAYASVGVTHDTTQRGTGQFLIAASALFIFGYASTWAPGIWILTGETFPTRTRQKQASLAVASNWIWNFLIAFFTPFITQNINYSYGYVFAGCNLFGAVFVYFFLYESSKLSLENVNHMYGAPGLKPWHSEKWLPEGWSTRNTEMEDSKMNRSQHLETAAKMTNTIGLQAGHRRFSDEETVTEPQNNAVTTEKQPHASA</sequence>
<feature type="compositionally biased region" description="Polar residues" evidence="10">
    <location>
        <begin position="536"/>
        <end position="546"/>
    </location>
</feature>
<dbReference type="FunFam" id="1.20.1250.20:FF:000044">
    <property type="entry name" value="Hexose transporter Hxt3p"/>
    <property type="match status" value="1"/>
</dbReference>
<evidence type="ECO:0000256" key="2">
    <source>
        <dbReference type="ARBA" id="ARBA00010992"/>
    </source>
</evidence>
<reference evidence="13 14" key="1">
    <citation type="submission" date="2016-07" db="EMBL/GenBank/DDBJ databases">
        <title>Pervasive Adenine N6-methylation of Active Genes in Fungi.</title>
        <authorList>
            <consortium name="DOE Joint Genome Institute"/>
            <person name="Mondo S.J."/>
            <person name="Dannebaum R.O."/>
            <person name="Kuo R.C."/>
            <person name="Labutti K."/>
            <person name="Haridas S."/>
            <person name="Kuo A."/>
            <person name="Salamov A."/>
            <person name="Ahrendt S.R."/>
            <person name="Lipzen A."/>
            <person name="Sullivan W."/>
            <person name="Andreopoulos W.B."/>
            <person name="Clum A."/>
            <person name="Lindquist E."/>
            <person name="Daum C."/>
            <person name="Ramamoorthy G.K."/>
            <person name="Gryganskyi A."/>
            <person name="Culley D."/>
            <person name="Magnuson J.K."/>
            <person name="James T.Y."/>
            <person name="O'Malley M.A."/>
            <person name="Stajich J.E."/>
            <person name="Spatafora J.W."/>
            <person name="Visel A."/>
            <person name="Grigoriev I.V."/>
        </authorList>
    </citation>
    <scope>NUCLEOTIDE SEQUENCE [LARGE SCALE GENOMIC DNA]</scope>
    <source>
        <strain evidence="13 14">68-887.2</strain>
    </source>
</reference>
<dbReference type="STRING" id="71784.A0A1Y2B9P0"/>
<evidence type="ECO:0000256" key="8">
    <source>
        <dbReference type="ARBA" id="ARBA00049119"/>
    </source>
</evidence>
<feature type="transmembrane region" description="Helical" evidence="11">
    <location>
        <begin position="411"/>
        <end position="432"/>
    </location>
</feature>
<evidence type="ECO:0000256" key="11">
    <source>
        <dbReference type="SAM" id="Phobius"/>
    </source>
</evidence>
<keyword evidence="5 11" id="KW-0812">Transmembrane</keyword>
<name>A0A1Y2B9P0_9TREE</name>
<dbReference type="InterPro" id="IPR036259">
    <property type="entry name" value="MFS_trans_sf"/>
</dbReference>
<evidence type="ECO:0000256" key="5">
    <source>
        <dbReference type="ARBA" id="ARBA00022692"/>
    </source>
</evidence>
<dbReference type="OrthoDB" id="5141738at2759"/>